<dbReference type="InterPro" id="IPR042164">
    <property type="entry name" value="SLC25A44"/>
</dbReference>
<reference evidence="8" key="2">
    <citation type="submission" date="2025-08" db="UniProtKB">
        <authorList>
            <consortium name="Ensembl"/>
        </authorList>
    </citation>
    <scope>IDENTIFICATION</scope>
</reference>
<evidence type="ECO:0000313" key="9">
    <source>
        <dbReference type="Proteomes" id="UP000008144"/>
    </source>
</evidence>
<dbReference type="OMA" id="VSCVYYV"/>
<keyword evidence="7" id="KW-1133">Transmembrane helix</keyword>
<feature type="transmembrane region" description="Helical" evidence="7">
    <location>
        <begin position="191"/>
        <end position="212"/>
    </location>
</feature>
<evidence type="ECO:0000256" key="3">
    <source>
        <dbReference type="ARBA" id="ARBA00022692"/>
    </source>
</evidence>
<dbReference type="GO" id="GO:0009083">
    <property type="term" value="P:branched-chain amino acid catabolic process"/>
    <property type="evidence" value="ECO:0007669"/>
    <property type="project" value="InterPro"/>
</dbReference>
<keyword evidence="9" id="KW-1185">Reference proteome</keyword>
<dbReference type="InterPro" id="IPR023395">
    <property type="entry name" value="MCP_dom_sf"/>
</dbReference>
<feature type="repeat" description="Solcar" evidence="5">
    <location>
        <begin position="15"/>
        <end position="100"/>
    </location>
</feature>
<dbReference type="STRING" id="7719.ENSCINP00000023112"/>
<evidence type="ECO:0000256" key="5">
    <source>
        <dbReference type="PROSITE-ProRule" id="PRU00282"/>
    </source>
</evidence>
<dbReference type="InterPro" id="IPR018108">
    <property type="entry name" value="MCP_transmembrane"/>
</dbReference>
<dbReference type="GO" id="GO:0015658">
    <property type="term" value="F:branched-chain amino acid transmembrane transporter activity"/>
    <property type="evidence" value="ECO:0000318"/>
    <property type="project" value="GO_Central"/>
</dbReference>
<feature type="repeat" description="Solcar" evidence="5">
    <location>
        <begin position="231"/>
        <end position="315"/>
    </location>
</feature>
<keyword evidence="3 5" id="KW-0812">Transmembrane</keyword>
<keyword evidence="6" id="KW-0813">Transport</keyword>
<reference evidence="8" key="3">
    <citation type="submission" date="2025-09" db="UniProtKB">
        <authorList>
            <consortium name="Ensembl"/>
        </authorList>
    </citation>
    <scope>IDENTIFICATION</scope>
</reference>
<feature type="transmembrane region" description="Helical" evidence="7">
    <location>
        <begin position="232"/>
        <end position="251"/>
    </location>
</feature>
<dbReference type="Ensembl" id="ENSCINT00000023358.2">
    <property type="protein sequence ID" value="ENSCINP00000023112.2"/>
    <property type="gene ID" value="ENSCING00000007741.3"/>
</dbReference>
<dbReference type="PANTHER" id="PTHR46314:SF2">
    <property type="entry name" value="SOLUTE CARRIER FAMILY 25 MEMBER 44"/>
    <property type="match status" value="1"/>
</dbReference>
<dbReference type="PANTHER" id="PTHR46314">
    <property type="entry name" value="SOLUTE CARRIER FAMILY 25 MEMBER 44"/>
    <property type="match status" value="1"/>
</dbReference>
<dbReference type="FunCoup" id="F6Z9G9">
    <property type="interactions" value="299"/>
</dbReference>
<dbReference type="Gene3D" id="1.50.40.10">
    <property type="entry name" value="Mitochondrial carrier domain"/>
    <property type="match status" value="2"/>
</dbReference>
<dbReference type="AlphaFoldDB" id="F6Z9G9"/>
<dbReference type="InParanoid" id="F6Z9G9"/>
<dbReference type="SUPFAM" id="SSF103506">
    <property type="entry name" value="Mitochondrial carrier"/>
    <property type="match status" value="1"/>
</dbReference>
<evidence type="ECO:0000256" key="4">
    <source>
        <dbReference type="ARBA" id="ARBA00023136"/>
    </source>
</evidence>
<accession>F6Z9G9</accession>
<organism evidence="8 9">
    <name type="scientific">Ciona intestinalis</name>
    <name type="common">Transparent sea squirt</name>
    <name type="synonym">Ascidia intestinalis</name>
    <dbReference type="NCBI Taxonomy" id="7719"/>
    <lineage>
        <taxon>Eukaryota</taxon>
        <taxon>Metazoa</taxon>
        <taxon>Chordata</taxon>
        <taxon>Tunicata</taxon>
        <taxon>Ascidiacea</taxon>
        <taxon>Phlebobranchia</taxon>
        <taxon>Cionidae</taxon>
        <taxon>Ciona</taxon>
    </lineage>
</organism>
<dbReference type="GeneTree" id="ENSGT00940000155399"/>
<evidence type="ECO:0000256" key="6">
    <source>
        <dbReference type="RuleBase" id="RU000488"/>
    </source>
</evidence>
<gene>
    <name evidence="8" type="primary">LOC100184148</name>
</gene>
<evidence type="ECO:0000313" key="8">
    <source>
        <dbReference type="Ensembl" id="ENSCINP00000023112.2"/>
    </source>
</evidence>
<dbReference type="PROSITE" id="PS50920">
    <property type="entry name" value="SOLCAR"/>
    <property type="match status" value="3"/>
</dbReference>
<proteinExistence type="inferred from homology"/>
<comment type="similarity">
    <text evidence="2 6">Belongs to the mitochondrial carrier (TC 2.A.29) family.</text>
</comment>
<keyword evidence="4 5" id="KW-0472">Membrane</keyword>
<reference evidence="9" key="1">
    <citation type="journal article" date="2002" name="Science">
        <title>The draft genome of Ciona intestinalis: insights into chordate and vertebrate origins.</title>
        <authorList>
            <person name="Dehal P."/>
            <person name="Satou Y."/>
            <person name="Campbell R.K."/>
            <person name="Chapman J."/>
            <person name="Degnan B."/>
            <person name="De Tomaso A."/>
            <person name="Davidson B."/>
            <person name="Di Gregorio A."/>
            <person name="Gelpke M."/>
            <person name="Goodstein D.M."/>
            <person name="Harafuji N."/>
            <person name="Hastings K.E."/>
            <person name="Ho I."/>
            <person name="Hotta K."/>
            <person name="Huang W."/>
            <person name="Kawashima T."/>
            <person name="Lemaire P."/>
            <person name="Martinez D."/>
            <person name="Meinertzhagen I.A."/>
            <person name="Necula S."/>
            <person name="Nonaka M."/>
            <person name="Putnam N."/>
            <person name="Rash S."/>
            <person name="Saiga H."/>
            <person name="Satake M."/>
            <person name="Terry A."/>
            <person name="Yamada L."/>
            <person name="Wang H.G."/>
            <person name="Awazu S."/>
            <person name="Azumi K."/>
            <person name="Boore J."/>
            <person name="Branno M."/>
            <person name="Chin-Bow S."/>
            <person name="DeSantis R."/>
            <person name="Doyle S."/>
            <person name="Francino P."/>
            <person name="Keys D.N."/>
            <person name="Haga S."/>
            <person name="Hayashi H."/>
            <person name="Hino K."/>
            <person name="Imai K.S."/>
            <person name="Inaba K."/>
            <person name="Kano S."/>
            <person name="Kobayashi K."/>
            <person name="Kobayashi M."/>
            <person name="Lee B.I."/>
            <person name="Makabe K.W."/>
            <person name="Manohar C."/>
            <person name="Matassi G."/>
            <person name="Medina M."/>
            <person name="Mochizuki Y."/>
            <person name="Mount S."/>
            <person name="Morishita T."/>
            <person name="Miura S."/>
            <person name="Nakayama A."/>
            <person name="Nishizaka S."/>
            <person name="Nomoto H."/>
            <person name="Ohta F."/>
            <person name="Oishi K."/>
            <person name="Rigoutsos I."/>
            <person name="Sano M."/>
            <person name="Sasaki A."/>
            <person name="Sasakura Y."/>
            <person name="Shoguchi E."/>
            <person name="Shin-i T."/>
            <person name="Spagnuolo A."/>
            <person name="Stainier D."/>
            <person name="Suzuki M.M."/>
            <person name="Tassy O."/>
            <person name="Takatori N."/>
            <person name="Tokuoka M."/>
            <person name="Yagi K."/>
            <person name="Yoshizaki F."/>
            <person name="Wada S."/>
            <person name="Zhang C."/>
            <person name="Hyatt P.D."/>
            <person name="Larimer F."/>
            <person name="Detter C."/>
            <person name="Doggett N."/>
            <person name="Glavina T."/>
            <person name="Hawkins T."/>
            <person name="Richardson P."/>
            <person name="Lucas S."/>
            <person name="Kohara Y."/>
            <person name="Levine M."/>
            <person name="Satoh N."/>
            <person name="Rokhsar D.S."/>
        </authorList>
    </citation>
    <scope>NUCLEOTIDE SEQUENCE [LARGE SCALE GENOMIC DNA]</scope>
</reference>
<sequence length="349" mass="39400">MKEGKNIQIIEWKDLDKKKFYTSGLILSGLLRFTIYPANLIKTRLQAQEGKTAYKGLFDAFKQIGKKEGIRGFYKGFPISLLQVVAGQLYITTYEAKVNKYVVKYSKDPKRNHLLGGFAASTVSQTIMVPVDVISQHQQVLGAQQKMTTVDIKSKDPKAVRRSKPNFIGQSIRISQQIVNTEGLRGLYRGYLVSLLTYGTNSALYWLFYYLYSELIEDVLPHSDHSMREPMRIVTAGLLGSTTGIILTNPLDVIRTRYQLQIHGKGERATAWSTYKSLVEKEGYKGLCRGLSARIIQSSFNSCVIILAYEYIKKISRKKNVTDFATIASTDGLSYGFPGDLQELKREKS</sequence>
<protein>
    <submittedName>
        <fullName evidence="8">Solute carrier family 25 member 44-like</fullName>
    </submittedName>
</protein>
<feature type="repeat" description="Solcar" evidence="5">
    <location>
        <begin position="108"/>
        <end position="215"/>
    </location>
</feature>
<comment type="subcellular location">
    <subcellularLocation>
        <location evidence="1">Membrane</location>
        <topology evidence="1">Multi-pass membrane protein</topology>
    </subcellularLocation>
</comment>
<dbReference type="GO" id="GO:0015803">
    <property type="term" value="P:branched-chain amino acid transport"/>
    <property type="evidence" value="ECO:0000318"/>
    <property type="project" value="GO_Central"/>
</dbReference>
<dbReference type="GO" id="GO:0005739">
    <property type="term" value="C:mitochondrion"/>
    <property type="evidence" value="ECO:0000318"/>
    <property type="project" value="GO_Central"/>
</dbReference>
<evidence type="ECO:0000256" key="2">
    <source>
        <dbReference type="ARBA" id="ARBA00006375"/>
    </source>
</evidence>
<dbReference type="GO" id="GO:0016020">
    <property type="term" value="C:membrane"/>
    <property type="evidence" value="ECO:0007669"/>
    <property type="project" value="UniProtKB-SubCell"/>
</dbReference>
<name>F6Z9G9_CIOIN</name>
<dbReference type="Pfam" id="PF00153">
    <property type="entry name" value="Mito_carr"/>
    <property type="match status" value="3"/>
</dbReference>
<evidence type="ECO:0000256" key="7">
    <source>
        <dbReference type="SAM" id="Phobius"/>
    </source>
</evidence>
<evidence type="ECO:0000256" key="1">
    <source>
        <dbReference type="ARBA" id="ARBA00004141"/>
    </source>
</evidence>
<dbReference type="Proteomes" id="UP000008144">
    <property type="component" value="Unassembled WGS sequence"/>
</dbReference>